<dbReference type="GO" id="GO:0046872">
    <property type="term" value="F:metal ion binding"/>
    <property type="evidence" value="ECO:0007669"/>
    <property type="project" value="UniProtKB-KW"/>
</dbReference>
<keyword evidence="4" id="KW-1185">Reference proteome</keyword>
<evidence type="ECO:0000313" key="3">
    <source>
        <dbReference type="EMBL" id="MCP1673542.1"/>
    </source>
</evidence>
<dbReference type="EMBL" id="JALJXV010000001">
    <property type="protein sequence ID" value="MCP1673542.1"/>
    <property type="molecule type" value="Genomic_DNA"/>
</dbReference>
<dbReference type="Proteomes" id="UP001205843">
    <property type="component" value="Unassembled WGS sequence"/>
</dbReference>
<name>A0AAE3G431_9GAMM</name>
<dbReference type="AlphaFoldDB" id="A0AAE3G431"/>
<comment type="caution">
    <text evidence="3">The sequence shown here is derived from an EMBL/GenBank/DDBJ whole genome shotgun (WGS) entry which is preliminary data.</text>
</comment>
<accession>A0AAE3G431</accession>
<reference evidence="3" key="1">
    <citation type="submission" date="2022-03" db="EMBL/GenBank/DDBJ databases">
        <title>Genomic Encyclopedia of Type Strains, Phase III (KMG-III): the genomes of soil and plant-associated and newly described type strains.</title>
        <authorList>
            <person name="Whitman W."/>
        </authorList>
    </citation>
    <scope>NUCLEOTIDE SEQUENCE</scope>
    <source>
        <strain evidence="3">ANL 6-2</strain>
    </source>
</reference>
<keyword evidence="1" id="KW-0479">Metal-binding</keyword>
<evidence type="ECO:0000256" key="2">
    <source>
        <dbReference type="ARBA" id="ARBA00022851"/>
    </source>
</evidence>
<organism evidence="3 4">
    <name type="scientific">Natronocella acetinitrilica</name>
    <dbReference type="NCBI Taxonomy" id="414046"/>
    <lineage>
        <taxon>Bacteria</taxon>
        <taxon>Pseudomonadati</taxon>
        <taxon>Pseudomonadota</taxon>
        <taxon>Gammaproteobacteria</taxon>
        <taxon>Chromatiales</taxon>
        <taxon>Ectothiorhodospiraceae</taxon>
        <taxon>Natronocella</taxon>
    </lineage>
</organism>
<proteinExistence type="predicted"/>
<dbReference type="RefSeq" id="WP_253474063.1">
    <property type="nucleotide sequence ID" value="NZ_JALJXV010000001.1"/>
</dbReference>
<dbReference type="InterPro" id="IPR000518">
    <property type="entry name" value="Metalthion_fam14_prok"/>
</dbReference>
<dbReference type="SUPFAM" id="SSF57868">
    <property type="entry name" value="Metallothionein"/>
    <property type="match status" value="1"/>
</dbReference>
<evidence type="ECO:0000256" key="1">
    <source>
        <dbReference type="ARBA" id="ARBA00022723"/>
    </source>
</evidence>
<dbReference type="Pfam" id="PF02069">
    <property type="entry name" value="Metallothio_Pro"/>
    <property type="match status" value="1"/>
</dbReference>
<dbReference type="PRINTS" id="PR00859">
    <property type="entry name" value="MTPROKARYOTE"/>
</dbReference>
<evidence type="ECO:0000313" key="4">
    <source>
        <dbReference type="Proteomes" id="UP001205843"/>
    </source>
</evidence>
<protein>
    <recommendedName>
        <fullName evidence="5">Metallothionein</fullName>
    </recommendedName>
</protein>
<sequence length="55" mass="5755">MSDSDKVKCACPDCVCRVNPNEAIQRDGRPYCGEACANGHSEGNGCGHKNCGCHG</sequence>
<gene>
    <name evidence="3" type="ORF">J2T57_000634</name>
</gene>
<dbReference type="Gene3D" id="2.30.170.10">
    <property type="match status" value="1"/>
</dbReference>
<keyword evidence="2" id="KW-0480">Metal-thiolate cluster</keyword>
<dbReference type="InterPro" id="IPR017854">
    <property type="entry name" value="Metalthion_dom_sf"/>
</dbReference>
<evidence type="ECO:0008006" key="5">
    <source>
        <dbReference type="Google" id="ProtNLM"/>
    </source>
</evidence>